<dbReference type="STRING" id="1202724.AM493_09055"/>
<dbReference type="RefSeq" id="WP_054407658.1">
    <property type="nucleotide sequence ID" value="NZ_FOYA01000014.1"/>
</dbReference>
<dbReference type="Gene3D" id="1.10.10.60">
    <property type="entry name" value="Homeodomain-like"/>
    <property type="match status" value="2"/>
</dbReference>
<proteinExistence type="predicted"/>
<dbReference type="AlphaFoldDB" id="A0A0M9VI24"/>
<keyword evidence="1" id="KW-0805">Transcription regulation</keyword>
<dbReference type="Proteomes" id="UP000037755">
    <property type="component" value="Unassembled WGS sequence"/>
</dbReference>
<dbReference type="GO" id="GO:0003700">
    <property type="term" value="F:DNA-binding transcription factor activity"/>
    <property type="evidence" value="ECO:0007669"/>
    <property type="project" value="InterPro"/>
</dbReference>
<dbReference type="PROSITE" id="PS01124">
    <property type="entry name" value="HTH_ARAC_FAMILY_2"/>
    <property type="match status" value="1"/>
</dbReference>
<feature type="domain" description="HTH araC/xylS-type" evidence="4">
    <location>
        <begin position="177"/>
        <end position="277"/>
    </location>
</feature>
<keyword evidence="2" id="KW-0238">DNA-binding</keyword>
<protein>
    <recommendedName>
        <fullName evidence="4">HTH araC/xylS-type domain-containing protein</fullName>
    </recommendedName>
</protein>
<evidence type="ECO:0000256" key="3">
    <source>
        <dbReference type="ARBA" id="ARBA00023163"/>
    </source>
</evidence>
<comment type="caution">
    <text evidence="5">The sequence shown here is derived from an EMBL/GenBank/DDBJ whole genome shotgun (WGS) entry which is preliminary data.</text>
</comment>
<dbReference type="EMBL" id="LIYD01000005">
    <property type="protein sequence ID" value="KOS06162.1"/>
    <property type="molecule type" value="Genomic_DNA"/>
</dbReference>
<dbReference type="OrthoDB" id="636258at2"/>
<evidence type="ECO:0000313" key="6">
    <source>
        <dbReference type="Proteomes" id="UP000037755"/>
    </source>
</evidence>
<evidence type="ECO:0000259" key="4">
    <source>
        <dbReference type="PROSITE" id="PS01124"/>
    </source>
</evidence>
<keyword evidence="3" id="KW-0804">Transcription</keyword>
<dbReference type="InterPro" id="IPR037923">
    <property type="entry name" value="HTH-like"/>
</dbReference>
<dbReference type="GO" id="GO:0043565">
    <property type="term" value="F:sequence-specific DNA binding"/>
    <property type="evidence" value="ECO:0007669"/>
    <property type="project" value="InterPro"/>
</dbReference>
<dbReference type="InterPro" id="IPR009057">
    <property type="entry name" value="Homeodomain-like_sf"/>
</dbReference>
<organism evidence="5 6">
    <name type="scientific">Flavobacterium akiainvivens</name>
    <dbReference type="NCBI Taxonomy" id="1202724"/>
    <lineage>
        <taxon>Bacteria</taxon>
        <taxon>Pseudomonadati</taxon>
        <taxon>Bacteroidota</taxon>
        <taxon>Flavobacteriia</taxon>
        <taxon>Flavobacteriales</taxon>
        <taxon>Flavobacteriaceae</taxon>
        <taxon>Flavobacterium</taxon>
    </lineage>
</organism>
<keyword evidence="6" id="KW-1185">Reference proteome</keyword>
<reference evidence="5 6" key="1">
    <citation type="submission" date="2015-08" db="EMBL/GenBank/DDBJ databases">
        <title>Whole genome sequence of Flavobacterium akiainvivens IK-1T, from decaying Wikstroemia oahuensis, an endemic Hawaiian shrub.</title>
        <authorList>
            <person name="Wan X."/>
            <person name="Hou S."/>
            <person name="Saito J."/>
            <person name="Donachie S."/>
        </authorList>
    </citation>
    <scope>NUCLEOTIDE SEQUENCE [LARGE SCALE GENOMIC DNA]</scope>
    <source>
        <strain evidence="5 6">IK-1</strain>
    </source>
</reference>
<dbReference type="Pfam" id="PF12833">
    <property type="entry name" value="HTH_18"/>
    <property type="match status" value="1"/>
</dbReference>
<sequence>MDIIHETFAIEIAEYDEWQDRSRKNNFFELVYILDGKGFHSVNYVDYPYEENGIFLLPTAKCHKYVIEKPTRFLFVRFMGSYFLPNSNGTVDYSNWFSRLNFIMGNHSHLSGEMIDDPDDKKQLKRLLDVIIYEYNRKDICSAFVIQNTLVSVLAIICRNVQQKVWGGRTFNDEKFVDLLNFISFNILDPEKLSVKYLSNKFHVSETYFSEYFRRNSSERFQDYVLKSKLRIAQSRAKYTDNPIQDIALDLGFTDSSHLNRMMKNHFGKGMREIRKEMKK</sequence>
<dbReference type="SMART" id="SM00342">
    <property type="entry name" value="HTH_ARAC"/>
    <property type="match status" value="1"/>
</dbReference>
<evidence type="ECO:0000256" key="2">
    <source>
        <dbReference type="ARBA" id="ARBA00023125"/>
    </source>
</evidence>
<dbReference type="SUPFAM" id="SSF46689">
    <property type="entry name" value="Homeodomain-like"/>
    <property type="match status" value="1"/>
</dbReference>
<dbReference type="PATRIC" id="fig|1202724.3.peg.1881"/>
<name>A0A0M9VI24_9FLAO</name>
<evidence type="ECO:0000313" key="5">
    <source>
        <dbReference type="EMBL" id="KOS06162.1"/>
    </source>
</evidence>
<dbReference type="SUPFAM" id="SSF51215">
    <property type="entry name" value="Regulatory protein AraC"/>
    <property type="match status" value="1"/>
</dbReference>
<dbReference type="InterPro" id="IPR018060">
    <property type="entry name" value="HTH_AraC"/>
</dbReference>
<dbReference type="PANTHER" id="PTHR43280">
    <property type="entry name" value="ARAC-FAMILY TRANSCRIPTIONAL REGULATOR"/>
    <property type="match status" value="1"/>
</dbReference>
<gene>
    <name evidence="5" type="ORF">AM493_09055</name>
</gene>
<accession>A0A0M9VI24</accession>
<dbReference type="PANTHER" id="PTHR43280:SF28">
    <property type="entry name" value="HTH-TYPE TRANSCRIPTIONAL ACTIVATOR RHAS"/>
    <property type="match status" value="1"/>
</dbReference>
<evidence type="ECO:0000256" key="1">
    <source>
        <dbReference type="ARBA" id="ARBA00023015"/>
    </source>
</evidence>